<organism evidence="1 2">
    <name type="scientific">Porphyromonas cangingivalis</name>
    <dbReference type="NCBI Taxonomy" id="36874"/>
    <lineage>
        <taxon>Bacteria</taxon>
        <taxon>Pseudomonadati</taxon>
        <taxon>Bacteroidota</taxon>
        <taxon>Bacteroidia</taxon>
        <taxon>Bacteroidales</taxon>
        <taxon>Porphyromonadaceae</taxon>
        <taxon>Porphyromonas</taxon>
    </lineage>
</organism>
<dbReference type="Pfam" id="PF14281">
    <property type="entry name" value="PDDEXK_4"/>
    <property type="match status" value="1"/>
</dbReference>
<protein>
    <submittedName>
        <fullName evidence="1">PD-(D/E)XK nuclease superfamily protein</fullName>
    </submittedName>
</protein>
<proteinExistence type="predicted"/>
<name>A0A1T4N0Z6_PORCN</name>
<dbReference type="EMBL" id="FUWL01000017">
    <property type="protein sequence ID" value="SJZ72973.1"/>
    <property type="molecule type" value="Genomic_DNA"/>
</dbReference>
<dbReference type="AlphaFoldDB" id="A0A1T4N0Z6"/>
<evidence type="ECO:0000313" key="1">
    <source>
        <dbReference type="EMBL" id="SJZ72973.1"/>
    </source>
</evidence>
<accession>A0A1T4N0Z6</accession>
<reference evidence="1 2" key="1">
    <citation type="submission" date="2017-02" db="EMBL/GenBank/DDBJ databases">
        <authorList>
            <person name="Peterson S.W."/>
        </authorList>
    </citation>
    <scope>NUCLEOTIDE SEQUENCE [LARGE SCALE GENOMIC DNA]</scope>
    <source>
        <strain evidence="1 2">ATCC 700135</strain>
    </source>
</reference>
<evidence type="ECO:0000313" key="2">
    <source>
        <dbReference type="Proteomes" id="UP000189956"/>
    </source>
</evidence>
<gene>
    <name evidence="1" type="ORF">SAMN02745205_01738</name>
</gene>
<dbReference type="InterPro" id="IPR029470">
    <property type="entry name" value="PDDEXK_4"/>
</dbReference>
<dbReference type="RefSeq" id="WP_025838238.1">
    <property type="nucleotide sequence ID" value="NZ_FUWL01000017.1"/>
</dbReference>
<dbReference type="Proteomes" id="UP000189956">
    <property type="component" value="Unassembled WGS sequence"/>
</dbReference>
<sequence length="383" mass="44366">MMEDIQKLLSKLSHLHKVEQERIKKEKEDGKCFNVFSALNLSSDEVHLHSRLLATLLNPNADHGLGDVFLKSFLGTIDLPENYIIHCKGQLVERYVGKVTQTDGGRIDIILEDGNHAIIIENKIYASDQPNQLLRYYNYGKKEFGENNFKLVYLTLYGCEPSEISLGGEIFNVAQLSYGQDVLNLLEEFAQSQSPKPIHRTIQDYIAIIKQLTSQDMDTAYKENVIQEAIDNISATSILLQLSEEMGKEIRDRYIFSPLNTWAKDQNISYKVTEDNGALLLVPQKWTNYAIRIKTENRHYWERVWISIIKNSNSFNSTEERKLDCFSDPPHEDNLFGWSWISDDEGNNWHDPAQYPQICEKEVLNWIQDKIKEIINLTENEQF</sequence>